<dbReference type="GO" id="GO:0006508">
    <property type="term" value="P:proteolysis"/>
    <property type="evidence" value="ECO:0007669"/>
    <property type="project" value="UniProtKB-KW"/>
</dbReference>
<dbReference type="SMART" id="SM01179">
    <property type="entry name" value="DUF862"/>
    <property type="match status" value="1"/>
</dbReference>
<organism evidence="6 7">
    <name type="scientific">Zootermopsis nevadensis</name>
    <name type="common">Dampwood termite</name>
    <dbReference type="NCBI Taxonomy" id="136037"/>
    <lineage>
        <taxon>Eukaryota</taxon>
        <taxon>Metazoa</taxon>
        <taxon>Ecdysozoa</taxon>
        <taxon>Arthropoda</taxon>
        <taxon>Hexapoda</taxon>
        <taxon>Insecta</taxon>
        <taxon>Pterygota</taxon>
        <taxon>Neoptera</taxon>
        <taxon>Polyneoptera</taxon>
        <taxon>Dictyoptera</taxon>
        <taxon>Blattodea</taxon>
        <taxon>Blattoidea</taxon>
        <taxon>Termitoidae</taxon>
        <taxon>Termopsidae</taxon>
        <taxon>Zootermopsis</taxon>
    </lineage>
</organism>
<evidence type="ECO:0000313" key="6">
    <source>
        <dbReference type="EMBL" id="KDR16593.1"/>
    </source>
</evidence>
<dbReference type="STRING" id="136037.A0A067RA82"/>
<dbReference type="PROSITE" id="PS51858">
    <property type="entry name" value="PPPDE"/>
    <property type="match status" value="1"/>
</dbReference>
<keyword evidence="2" id="KW-0645">Protease</keyword>
<dbReference type="EMBL" id="KK852784">
    <property type="protein sequence ID" value="KDR16593.1"/>
    <property type="molecule type" value="Genomic_DNA"/>
</dbReference>
<evidence type="ECO:0000256" key="2">
    <source>
        <dbReference type="ARBA" id="ARBA00022670"/>
    </source>
</evidence>
<feature type="compositionally biased region" description="Polar residues" evidence="4">
    <location>
        <begin position="233"/>
        <end position="252"/>
    </location>
</feature>
<feature type="compositionally biased region" description="Low complexity" evidence="4">
    <location>
        <begin position="255"/>
        <end position="269"/>
    </location>
</feature>
<dbReference type="Gene3D" id="3.90.1720.30">
    <property type="entry name" value="PPPDE domains"/>
    <property type="match status" value="1"/>
</dbReference>
<feature type="domain" description="PPPDE" evidence="5">
    <location>
        <begin position="7"/>
        <end position="149"/>
    </location>
</feature>
<dbReference type="GO" id="GO:0070646">
    <property type="term" value="P:protein modification by small protein removal"/>
    <property type="evidence" value="ECO:0007669"/>
    <property type="project" value="TreeGrafter"/>
</dbReference>
<reference evidence="6 7" key="1">
    <citation type="journal article" date="2014" name="Nat. Commun.">
        <title>Molecular traces of alternative social organization in a termite genome.</title>
        <authorList>
            <person name="Terrapon N."/>
            <person name="Li C."/>
            <person name="Robertson H.M."/>
            <person name="Ji L."/>
            <person name="Meng X."/>
            <person name="Booth W."/>
            <person name="Chen Z."/>
            <person name="Childers C.P."/>
            <person name="Glastad K.M."/>
            <person name="Gokhale K."/>
            <person name="Gowin J."/>
            <person name="Gronenberg W."/>
            <person name="Hermansen R.A."/>
            <person name="Hu H."/>
            <person name="Hunt B.G."/>
            <person name="Huylmans A.K."/>
            <person name="Khalil S.M."/>
            <person name="Mitchell R.D."/>
            <person name="Munoz-Torres M.C."/>
            <person name="Mustard J.A."/>
            <person name="Pan H."/>
            <person name="Reese J.T."/>
            <person name="Scharf M.E."/>
            <person name="Sun F."/>
            <person name="Vogel H."/>
            <person name="Xiao J."/>
            <person name="Yang W."/>
            <person name="Yang Z."/>
            <person name="Yang Z."/>
            <person name="Zhou J."/>
            <person name="Zhu J."/>
            <person name="Brent C.S."/>
            <person name="Elsik C.G."/>
            <person name="Goodisman M.A."/>
            <person name="Liberles D.A."/>
            <person name="Roe R.M."/>
            <person name="Vargo E.L."/>
            <person name="Vilcinskas A."/>
            <person name="Wang J."/>
            <person name="Bornberg-Bauer E."/>
            <person name="Korb J."/>
            <person name="Zhang G."/>
            <person name="Liebig J."/>
        </authorList>
    </citation>
    <scope>NUCLEOTIDE SEQUENCE [LARGE SCALE GENOMIC DNA]</scope>
    <source>
        <tissue evidence="6">Whole organism</tissue>
    </source>
</reference>
<comment type="similarity">
    <text evidence="1">Belongs to the DeSI family.</text>
</comment>
<feature type="compositionally biased region" description="Basic and acidic residues" evidence="4">
    <location>
        <begin position="169"/>
        <end position="183"/>
    </location>
</feature>
<dbReference type="InterPro" id="IPR008580">
    <property type="entry name" value="PPPDE_dom"/>
</dbReference>
<name>A0A067RA82_ZOONE</name>
<evidence type="ECO:0000256" key="1">
    <source>
        <dbReference type="ARBA" id="ARBA00008140"/>
    </source>
</evidence>
<dbReference type="AlphaFoldDB" id="A0A067RA82"/>
<dbReference type="Pfam" id="PF05903">
    <property type="entry name" value="Peptidase_C97"/>
    <property type="match status" value="1"/>
</dbReference>
<dbReference type="InParanoid" id="A0A067RA82"/>
<sequence>MEEDIGTTVELFVYDLTRGMAQMMSQMLLGRHVDGIWHTAIVAYGREYFFGSGGVQSCRPGGTVLGEATQVINLGETFIPYQVFLEYVLGLGETTFSPRSYDLFKHNCNNFTNEVSQFLCGKLIPKYILDVPEEILNTPIGQTLRPLIDSLSEGARGVTFGENASNGLRDYEPLQSSRERAESPDFVELNTAIDEVRKNSVVFFRNVINEKLAKKERKKKKKREKREKDRESGGSSSAELTPDSSSSTTELTPDSCCSNSKNSSRRPSNMADGEAPEVTELTANGSDESSKKSTADVEAEIEEQEAREKKEREERKKNREPPIVYKDAINVQVDFDALVGFVDGILSPEEQQSLEELHQYMLEDEGSWALGDGFLNFVGRLLHDKSLRPEIRVRILNVLAAAALKDDVILLLHQDRREHVLMNYSHDVDRLSVEEQEALALFICNMFENLSSSEWLLYISEWQYCNATISNIRCTTKVAVNSLLSDNAVLRERGSAIIHNLACKEVKTVVFDDVAVELTMALLQYFNTNPFFYA</sequence>
<gene>
    <name evidence="6" type="ORF">L798_09909</name>
</gene>
<dbReference type="Proteomes" id="UP000027135">
    <property type="component" value="Unassembled WGS sequence"/>
</dbReference>
<dbReference type="PANTHER" id="PTHR12378">
    <property type="entry name" value="DESUMOYLATING ISOPEPTIDASE"/>
    <property type="match status" value="1"/>
</dbReference>
<evidence type="ECO:0000259" key="5">
    <source>
        <dbReference type="PROSITE" id="PS51858"/>
    </source>
</evidence>
<feature type="compositionally biased region" description="Basic residues" evidence="4">
    <location>
        <begin position="214"/>
        <end position="225"/>
    </location>
</feature>
<dbReference type="PANTHER" id="PTHR12378:SF7">
    <property type="entry name" value="DESUMOYLATING ISOPEPTIDASE 1"/>
    <property type="match status" value="1"/>
</dbReference>
<keyword evidence="3" id="KW-0378">Hydrolase</keyword>
<proteinExistence type="inferred from homology"/>
<dbReference type="InterPro" id="IPR042266">
    <property type="entry name" value="PPPDE_sf"/>
</dbReference>
<evidence type="ECO:0000256" key="4">
    <source>
        <dbReference type="SAM" id="MobiDB-lite"/>
    </source>
</evidence>
<dbReference type="eggNOG" id="KOG0324">
    <property type="taxonomic scope" value="Eukaryota"/>
</dbReference>
<feature type="region of interest" description="Disordered" evidence="4">
    <location>
        <begin position="214"/>
        <end position="319"/>
    </location>
</feature>
<protein>
    <submittedName>
        <fullName evidence="6">PPPDE peptidase domain-containing protein 2</fullName>
    </submittedName>
</protein>
<accession>A0A067RA82</accession>
<evidence type="ECO:0000256" key="3">
    <source>
        <dbReference type="ARBA" id="ARBA00022801"/>
    </source>
</evidence>
<evidence type="ECO:0000313" key="7">
    <source>
        <dbReference type="Proteomes" id="UP000027135"/>
    </source>
</evidence>
<feature type="compositionally biased region" description="Basic and acidic residues" evidence="4">
    <location>
        <begin position="304"/>
        <end position="319"/>
    </location>
</feature>
<dbReference type="GO" id="GO:0008233">
    <property type="term" value="F:peptidase activity"/>
    <property type="evidence" value="ECO:0007669"/>
    <property type="project" value="UniProtKB-KW"/>
</dbReference>
<dbReference type="OMA" id="EQLYACM"/>
<feature type="region of interest" description="Disordered" evidence="4">
    <location>
        <begin position="162"/>
        <end position="183"/>
    </location>
</feature>
<keyword evidence="7" id="KW-1185">Reference proteome</keyword>